<keyword evidence="2 3" id="KW-0694">RNA-binding</keyword>
<evidence type="ECO:0000256" key="1">
    <source>
        <dbReference type="ARBA" id="ARBA00022737"/>
    </source>
</evidence>
<dbReference type="PANTHER" id="PTHR24012">
    <property type="entry name" value="RNA BINDING PROTEIN"/>
    <property type="match status" value="1"/>
</dbReference>
<dbReference type="WBParaSite" id="L893_g20385.t1">
    <property type="protein sequence ID" value="L893_g20385.t1"/>
    <property type="gene ID" value="L893_g20385"/>
</dbReference>
<accession>A0A1I7YX33</accession>
<proteinExistence type="predicted"/>
<protein>
    <submittedName>
        <fullName evidence="6">RRM domain-containing protein</fullName>
    </submittedName>
</protein>
<evidence type="ECO:0000256" key="3">
    <source>
        <dbReference type="PROSITE-ProRule" id="PRU00176"/>
    </source>
</evidence>
<organism evidence="5 6">
    <name type="scientific">Steinernema glaseri</name>
    <dbReference type="NCBI Taxonomy" id="37863"/>
    <lineage>
        <taxon>Eukaryota</taxon>
        <taxon>Metazoa</taxon>
        <taxon>Ecdysozoa</taxon>
        <taxon>Nematoda</taxon>
        <taxon>Chromadorea</taxon>
        <taxon>Rhabditida</taxon>
        <taxon>Tylenchina</taxon>
        <taxon>Panagrolaimomorpha</taxon>
        <taxon>Strongyloidoidea</taxon>
        <taxon>Steinernematidae</taxon>
        <taxon>Steinernema</taxon>
    </lineage>
</organism>
<evidence type="ECO:0000256" key="2">
    <source>
        <dbReference type="ARBA" id="ARBA00022884"/>
    </source>
</evidence>
<feature type="domain" description="RRM" evidence="4">
    <location>
        <begin position="114"/>
        <end position="177"/>
    </location>
</feature>
<evidence type="ECO:0000313" key="6">
    <source>
        <dbReference type="WBParaSite" id="L893_g20385.t1"/>
    </source>
</evidence>
<dbReference type="GO" id="GO:0003723">
    <property type="term" value="F:RNA binding"/>
    <property type="evidence" value="ECO:0007669"/>
    <property type="project" value="UniProtKB-UniRule"/>
</dbReference>
<dbReference type="Proteomes" id="UP000095287">
    <property type="component" value="Unplaced"/>
</dbReference>
<evidence type="ECO:0000313" key="5">
    <source>
        <dbReference type="Proteomes" id="UP000095287"/>
    </source>
</evidence>
<dbReference type="InterPro" id="IPR012677">
    <property type="entry name" value="Nucleotide-bd_a/b_plait_sf"/>
</dbReference>
<dbReference type="Pfam" id="PF00076">
    <property type="entry name" value="RRM_1"/>
    <property type="match status" value="2"/>
</dbReference>
<reference evidence="6" key="1">
    <citation type="submission" date="2016-11" db="UniProtKB">
        <authorList>
            <consortium name="WormBaseParasite"/>
        </authorList>
    </citation>
    <scope>IDENTIFICATION</scope>
</reference>
<keyword evidence="1" id="KW-0677">Repeat</keyword>
<dbReference type="CDD" id="cd00590">
    <property type="entry name" value="RRM_SF"/>
    <property type="match status" value="1"/>
</dbReference>
<dbReference type="InterPro" id="IPR000504">
    <property type="entry name" value="RRM_dom"/>
</dbReference>
<name>A0A1I7YX33_9BILA</name>
<dbReference type="SUPFAM" id="SSF54928">
    <property type="entry name" value="RNA-binding domain, RBD"/>
    <property type="match status" value="1"/>
</dbReference>
<sequence length="206" mass="22910">MQSVIEDVEQLTDPTEYDQTKNVYVKYLNKTITDDMLKAAFENFGSITSCVVQKNEDGTSRGFGFIAFETSEQAQNAIRIMNGAFVMGGKIKACQAQKKENRAAMLNAVMNRETTLYVKYLHEDVHDEELRKFFSRFGEIVEARVAMSQDGSSKRLALITFKAYADARKAVNASVDGIIADNPSRIGDYSTTIAHTAVEEEGAVVH</sequence>
<dbReference type="Gene3D" id="3.30.70.330">
    <property type="match status" value="2"/>
</dbReference>
<keyword evidence="5" id="KW-1185">Reference proteome</keyword>
<dbReference type="InterPro" id="IPR035979">
    <property type="entry name" value="RBD_domain_sf"/>
</dbReference>
<dbReference type="PROSITE" id="PS50102">
    <property type="entry name" value="RRM"/>
    <property type="match status" value="2"/>
</dbReference>
<dbReference type="SMART" id="SM00360">
    <property type="entry name" value="RRM"/>
    <property type="match status" value="2"/>
</dbReference>
<dbReference type="AlphaFoldDB" id="A0A1I7YX33"/>
<evidence type="ECO:0000259" key="4">
    <source>
        <dbReference type="PROSITE" id="PS50102"/>
    </source>
</evidence>
<feature type="domain" description="RRM" evidence="4">
    <location>
        <begin position="21"/>
        <end position="98"/>
    </location>
</feature>